<dbReference type="Pfam" id="PF17919">
    <property type="entry name" value="RT_RNaseH_2"/>
    <property type="match status" value="1"/>
</dbReference>
<dbReference type="Pfam" id="PF00078">
    <property type="entry name" value="RVT_1"/>
    <property type="match status" value="1"/>
</dbReference>
<comment type="caution">
    <text evidence="3">The sequence shown here is derived from an EMBL/GenBank/DDBJ whole genome shotgun (WGS) entry which is preliminary data.</text>
</comment>
<evidence type="ECO:0000313" key="4">
    <source>
        <dbReference type="Proteomes" id="UP001627154"/>
    </source>
</evidence>
<dbReference type="EMBL" id="JBJJXI010000158">
    <property type="protein sequence ID" value="KAL3385324.1"/>
    <property type="molecule type" value="Genomic_DNA"/>
</dbReference>
<dbReference type="InterPro" id="IPR000477">
    <property type="entry name" value="RT_dom"/>
</dbReference>
<feature type="domain" description="Reverse transcriptase" evidence="2">
    <location>
        <begin position="173"/>
        <end position="351"/>
    </location>
</feature>
<keyword evidence="4" id="KW-1185">Reference proteome</keyword>
<dbReference type="InterPro" id="IPR050951">
    <property type="entry name" value="Retrovirus_Pol_polyprotein"/>
</dbReference>
<dbReference type="Proteomes" id="UP001627154">
    <property type="component" value="Unassembled WGS sequence"/>
</dbReference>
<dbReference type="InterPro" id="IPR043128">
    <property type="entry name" value="Rev_trsase/Diguanyl_cyclase"/>
</dbReference>
<dbReference type="AlphaFoldDB" id="A0ABD2VX60"/>
<reference evidence="3 4" key="1">
    <citation type="journal article" date="2024" name="bioRxiv">
        <title>A reference genome for Trichogramma kaykai: A tiny desert-dwelling parasitoid wasp with competing sex-ratio distorters.</title>
        <authorList>
            <person name="Culotta J."/>
            <person name="Lindsey A.R."/>
        </authorList>
    </citation>
    <scope>NUCLEOTIDE SEQUENCE [LARGE SCALE GENOMIC DNA]</scope>
    <source>
        <strain evidence="3 4">KSX58</strain>
    </source>
</reference>
<dbReference type="GO" id="GO:0003964">
    <property type="term" value="F:RNA-directed DNA polymerase activity"/>
    <property type="evidence" value="ECO:0007669"/>
    <property type="project" value="UniProtKB-EC"/>
</dbReference>
<accession>A0ABD2VX60</accession>
<gene>
    <name evidence="3" type="ORF">TKK_019102</name>
</gene>
<evidence type="ECO:0000313" key="3">
    <source>
        <dbReference type="EMBL" id="KAL3385324.1"/>
    </source>
</evidence>
<name>A0ABD2VX60_9HYME</name>
<dbReference type="PANTHER" id="PTHR37984">
    <property type="entry name" value="PROTEIN CBG26694"/>
    <property type="match status" value="1"/>
</dbReference>
<dbReference type="InterPro" id="IPR043502">
    <property type="entry name" value="DNA/RNA_pol_sf"/>
</dbReference>
<dbReference type="CDD" id="cd01647">
    <property type="entry name" value="RT_LTR"/>
    <property type="match status" value="1"/>
</dbReference>
<proteinExistence type="predicted"/>
<dbReference type="Gene3D" id="2.40.70.10">
    <property type="entry name" value="Acid Proteases"/>
    <property type="match status" value="1"/>
</dbReference>
<dbReference type="PROSITE" id="PS50878">
    <property type="entry name" value="RT_POL"/>
    <property type="match status" value="1"/>
</dbReference>
<dbReference type="PANTHER" id="PTHR37984:SF13">
    <property type="entry name" value="RIBONUCLEASE H"/>
    <property type="match status" value="1"/>
</dbReference>
<dbReference type="InterPro" id="IPR021109">
    <property type="entry name" value="Peptidase_aspartic_dom_sf"/>
</dbReference>
<organism evidence="3 4">
    <name type="scientific">Trichogramma kaykai</name>
    <dbReference type="NCBI Taxonomy" id="54128"/>
    <lineage>
        <taxon>Eukaryota</taxon>
        <taxon>Metazoa</taxon>
        <taxon>Ecdysozoa</taxon>
        <taxon>Arthropoda</taxon>
        <taxon>Hexapoda</taxon>
        <taxon>Insecta</taxon>
        <taxon>Pterygota</taxon>
        <taxon>Neoptera</taxon>
        <taxon>Endopterygota</taxon>
        <taxon>Hymenoptera</taxon>
        <taxon>Apocrita</taxon>
        <taxon>Proctotrupomorpha</taxon>
        <taxon>Chalcidoidea</taxon>
        <taxon>Trichogrammatidae</taxon>
        <taxon>Trichogramma</taxon>
    </lineage>
</organism>
<protein>
    <recommendedName>
        <fullName evidence="1">RNA-directed DNA polymerase</fullName>
        <ecNumber evidence="1">2.7.7.49</ecNumber>
    </recommendedName>
</protein>
<evidence type="ECO:0000259" key="2">
    <source>
        <dbReference type="PROSITE" id="PS50878"/>
    </source>
</evidence>
<dbReference type="EC" id="2.7.7.49" evidence="1"/>
<evidence type="ECO:0000256" key="1">
    <source>
        <dbReference type="ARBA" id="ARBA00012493"/>
    </source>
</evidence>
<sequence>MKLKVKVNGKIVVFEIDTGTYETVISKKTKDSVFKNVNVTKVNKQLYCYDERAIKPLGSLENLRVFLDGKDYELSCFVFEGTGPPLIGRRWLATFGLWPLKEFAKSSIFKINEIEKSIVDEFSTLFGNSPGCFNMGKLRIHVKENTKPVALKTRHVPYAMKVLIERELDRLQTSGHIMPVEVSEWATPIVPIVKKDGTVRICGDFKLTLNPSVIINKNPLPRIEDIFAAMQGGEKFSELDMPHAYMQIPVYKDCQTFLTITTHQGLFKYTRMPEGVSTCPGEFQGMMENIIKGIPNTISYLDNIYVTRSNDAGHIKNLKEVCRRMENAGLRINKNKCSFLKQKIEILGHVIDRNGLHKAYSKVKAILEAPRPANKKQAQSLLGLVNFYAKFIKDRAVQLKNLYECTGKETFEWTENCEKEFKWIKKEIVSPTVLAHYDPNRELILACDASDYGLSAVLSHKYGDGTERPIAFA</sequence>
<dbReference type="Gene3D" id="3.30.70.270">
    <property type="match status" value="2"/>
</dbReference>
<dbReference type="FunFam" id="3.30.70.270:FF:000020">
    <property type="entry name" value="Transposon Tf2-6 polyprotein-like Protein"/>
    <property type="match status" value="1"/>
</dbReference>
<dbReference type="InterPro" id="IPR041577">
    <property type="entry name" value="RT_RNaseH_2"/>
</dbReference>
<dbReference type="SUPFAM" id="SSF56672">
    <property type="entry name" value="DNA/RNA polymerases"/>
    <property type="match status" value="1"/>
</dbReference>
<dbReference type="Gene3D" id="3.10.10.10">
    <property type="entry name" value="HIV Type 1 Reverse Transcriptase, subunit A, domain 1"/>
    <property type="match status" value="1"/>
</dbReference>
<dbReference type="SUPFAM" id="SSF50630">
    <property type="entry name" value="Acid proteases"/>
    <property type="match status" value="1"/>
</dbReference>